<keyword evidence="2 10" id="KW-0645">Protease</keyword>
<keyword evidence="3 11" id="KW-0812">Transmembrane</keyword>
<evidence type="ECO:0000256" key="3">
    <source>
        <dbReference type="ARBA" id="ARBA00022692"/>
    </source>
</evidence>
<comment type="cofactor">
    <cofactor evidence="10">
        <name>Zn(2+)</name>
        <dbReference type="ChEBI" id="CHEBI:29105"/>
    </cofactor>
    <text evidence="10">Binds 1 zinc ion per subunit.</text>
</comment>
<evidence type="ECO:0000259" key="12">
    <source>
        <dbReference type="Pfam" id="PF01435"/>
    </source>
</evidence>
<protein>
    <submittedName>
        <fullName evidence="13">Peptidase family M48</fullName>
    </submittedName>
</protein>
<dbReference type="PANTHER" id="PTHR43221">
    <property type="entry name" value="PROTEASE HTPX"/>
    <property type="match status" value="1"/>
</dbReference>
<evidence type="ECO:0000256" key="1">
    <source>
        <dbReference type="ARBA" id="ARBA00022475"/>
    </source>
</evidence>
<accession>A0A1G7WAW7</accession>
<feature type="transmembrane region" description="Helical" evidence="11">
    <location>
        <begin position="160"/>
        <end position="183"/>
    </location>
</feature>
<evidence type="ECO:0000313" key="14">
    <source>
        <dbReference type="Proteomes" id="UP000183404"/>
    </source>
</evidence>
<reference evidence="13 14" key="1">
    <citation type="submission" date="2016-10" db="EMBL/GenBank/DDBJ databases">
        <authorList>
            <person name="de Groot N.N."/>
        </authorList>
    </citation>
    <scope>NUCLEOTIDE SEQUENCE [LARGE SCALE GENOMIC DNA]</scope>
    <source>
        <strain evidence="13 14">DSM 569</strain>
    </source>
</reference>
<dbReference type="InterPro" id="IPR001915">
    <property type="entry name" value="Peptidase_M48"/>
</dbReference>
<gene>
    <name evidence="13" type="ORF">SAMN04244560_02770</name>
</gene>
<keyword evidence="9 11" id="KW-0472">Membrane</keyword>
<dbReference type="RefSeq" id="WP_074592960.1">
    <property type="nucleotide sequence ID" value="NZ_FNBS01000116.1"/>
</dbReference>
<evidence type="ECO:0000256" key="4">
    <source>
        <dbReference type="ARBA" id="ARBA00022723"/>
    </source>
</evidence>
<name>A0A1G7WAW7_THETY</name>
<feature type="transmembrane region" description="Helical" evidence="11">
    <location>
        <begin position="209"/>
        <end position="232"/>
    </location>
</feature>
<dbReference type="Gene3D" id="3.30.2010.10">
    <property type="entry name" value="Metalloproteases ('zincins'), catalytic domain"/>
    <property type="match status" value="1"/>
</dbReference>
<feature type="transmembrane region" description="Helical" evidence="11">
    <location>
        <begin position="38"/>
        <end position="61"/>
    </location>
</feature>
<evidence type="ECO:0000256" key="10">
    <source>
        <dbReference type="RuleBase" id="RU003983"/>
    </source>
</evidence>
<feature type="domain" description="Peptidase M48" evidence="12">
    <location>
        <begin position="77"/>
        <end position="296"/>
    </location>
</feature>
<evidence type="ECO:0000256" key="5">
    <source>
        <dbReference type="ARBA" id="ARBA00022801"/>
    </source>
</evidence>
<keyword evidence="6 10" id="KW-0862">Zinc</keyword>
<dbReference type="AlphaFoldDB" id="A0A1G7WAW7"/>
<organism evidence="13 14">
    <name type="scientific">Thermoanaerobacter thermohydrosulfuricus</name>
    <name type="common">Clostridium thermohydrosulfuricum</name>
    <dbReference type="NCBI Taxonomy" id="1516"/>
    <lineage>
        <taxon>Bacteria</taxon>
        <taxon>Bacillati</taxon>
        <taxon>Bacillota</taxon>
        <taxon>Clostridia</taxon>
        <taxon>Thermoanaerobacterales</taxon>
        <taxon>Thermoanaerobacteraceae</taxon>
        <taxon>Thermoanaerobacter</taxon>
    </lineage>
</organism>
<evidence type="ECO:0000256" key="6">
    <source>
        <dbReference type="ARBA" id="ARBA00022833"/>
    </source>
</evidence>
<dbReference type="GO" id="GO:0046872">
    <property type="term" value="F:metal ion binding"/>
    <property type="evidence" value="ECO:0007669"/>
    <property type="project" value="UniProtKB-KW"/>
</dbReference>
<evidence type="ECO:0000256" key="7">
    <source>
        <dbReference type="ARBA" id="ARBA00022989"/>
    </source>
</evidence>
<keyword evidence="5 10" id="KW-0378">Hydrolase</keyword>
<evidence type="ECO:0000256" key="9">
    <source>
        <dbReference type="ARBA" id="ARBA00023136"/>
    </source>
</evidence>
<dbReference type="EMBL" id="FNBS01000116">
    <property type="protein sequence ID" value="SDG69135.1"/>
    <property type="molecule type" value="Genomic_DNA"/>
</dbReference>
<evidence type="ECO:0000313" key="13">
    <source>
        <dbReference type="EMBL" id="SDG69135.1"/>
    </source>
</evidence>
<evidence type="ECO:0000256" key="11">
    <source>
        <dbReference type="SAM" id="Phobius"/>
    </source>
</evidence>
<dbReference type="GO" id="GO:0004222">
    <property type="term" value="F:metalloendopeptidase activity"/>
    <property type="evidence" value="ECO:0007669"/>
    <property type="project" value="InterPro"/>
</dbReference>
<proteinExistence type="inferred from homology"/>
<keyword evidence="7 11" id="KW-1133">Transmembrane helix</keyword>
<evidence type="ECO:0000256" key="8">
    <source>
        <dbReference type="ARBA" id="ARBA00023049"/>
    </source>
</evidence>
<dbReference type="GO" id="GO:0006508">
    <property type="term" value="P:proteolysis"/>
    <property type="evidence" value="ECO:0007669"/>
    <property type="project" value="UniProtKB-KW"/>
</dbReference>
<sequence>MFKDLNLNSSNGIMLVLTVLINWIILTLFLSGLGYYSLIWSTVIMFGFIGLAFTPTGENIVRVFWRLRKPTQIELHKIQDSWEAVVKAANLKNLDITPEVFISDQPFPNAFAIGTRTIALTRGLLEVATPEELSGVLAHEMGHLVNGDTKRRLIAAVANTIGNIVVTITATLLTIMGFTGQIFSQTMPGSSSSHSGINEAAVARSAMGFMSLMLSLFAIILKLVQIVVNYLITIGLNTVGRKEEFRADDFAKQFGFAEGLASFLRKTEHLDIQPNGFWEAVSRTHPPTAVRIDRLLYGE</sequence>
<keyword evidence="1" id="KW-1003">Cell membrane</keyword>
<dbReference type="Pfam" id="PF01435">
    <property type="entry name" value="Peptidase_M48"/>
    <property type="match status" value="1"/>
</dbReference>
<evidence type="ECO:0000256" key="2">
    <source>
        <dbReference type="ARBA" id="ARBA00022670"/>
    </source>
</evidence>
<keyword evidence="4" id="KW-0479">Metal-binding</keyword>
<dbReference type="InterPro" id="IPR050083">
    <property type="entry name" value="HtpX_protease"/>
</dbReference>
<dbReference type="Proteomes" id="UP000183404">
    <property type="component" value="Unassembled WGS sequence"/>
</dbReference>
<keyword evidence="8 10" id="KW-0482">Metalloprotease</keyword>
<comment type="similarity">
    <text evidence="10">Belongs to the peptidase M48 family.</text>
</comment>
<feature type="transmembrane region" description="Helical" evidence="11">
    <location>
        <begin position="12"/>
        <end position="32"/>
    </location>
</feature>
<dbReference type="PANTHER" id="PTHR43221:SF2">
    <property type="entry name" value="PROTEASE HTPX HOMOLOG"/>
    <property type="match status" value="1"/>
</dbReference>